<comment type="caution">
    <text evidence="1">The sequence shown here is derived from an EMBL/GenBank/DDBJ whole genome shotgun (WGS) entry which is preliminary data.</text>
</comment>
<dbReference type="AlphaFoldDB" id="A0A371FFD2"/>
<sequence>MSSRSSSQGFEGLMLGNEVALMGATTSSDYTSTFTSLSSSSNVSSAQPIQKVVEAEVALDRSTSPHKVTRWGLESLPKGGYFPHKPLGFRLRLVDALSNDVMLTALDSEEDFMMESCAINERVFMLAREGEPNFYYLYET</sequence>
<keyword evidence="2" id="KW-1185">Reference proteome</keyword>
<protein>
    <submittedName>
        <fullName evidence="1">Uncharacterized protein</fullName>
    </submittedName>
</protein>
<dbReference type="Proteomes" id="UP000257109">
    <property type="component" value="Unassembled WGS sequence"/>
</dbReference>
<feature type="non-terminal residue" evidence="1">
    <location>
        <position position="1"/>
    </location>
</feature>
<evidence type="ECO:0000313" key="1">
    <source>
        <dbReference type="EMBL" id="RDX77024.1"/>
    </source>
</evidence>
<accession>A0A371FFD2</accession>
<evidence type="ECO:0000313" key="2">
    <source>
        <dbReference type="Proteomes" id="UP000257109"/>
    </source>
</evidence>
<reference evidence="1" key="1">
    <citation type="submission" date="2018-05" db="EMBL/GenBank/DDBJ databases">
        <title>Draft genome of Mucuna pruriens seed.</title>
        <authorList>
            <person name="Nnadi N.E."/>
            <person name="Vos R."/>
            <person name="Hasami M.H."/>
            <person name="Devisetty U.K."/>
            <person name="Aguiy J.C."/>
        </authorList>
    </citation>
    <scope>NUCLEOTIDE SEQUENCE [LARGE SCALE GENOMIC DNA]</scope>
    <source>
        <strain evidence="1">JCA_2017</strain>
    </source>
</reference>
<gene>
    <name evidence="1" type="ORF">CR513_42919</name>
</gene>
<dbReference type="EMBL" id="QJKJ01009308">
    <property type="protein sequence ID" value="RDX77024.1"/>
    <property type="molecule type" value="Genomic_DNA"/>
</dbReference>
<name>A0A371FFD2_MUCPR</name>
<proteinExistence type="predicted"/>
<organism evidence="1 2">
    <name type="scientific">Mucuna pruriens</name>
    <name type="common">Velvet bean</name>
    <name type="synonym">Dolichos pruriens</name>
    <dbReference type="NCBI Taxonomy" id="157652"/>
    <lineage>
        <taxon>Eukaryota</taxon>
        <taxon>Viridiplantae</taxon>
        <taxon>Streptophyta</taxon>
        <taxon>Embryophyta</taxon>
        <taxon>Tracheophyta</taxon>
        <taxon>Spermatophyta</taxon>
        <taxon>Magnoliopsida</taxon>
        <taxon>eudicotyledons</taxon>
        <taxon>Gunneridae</taxon>
        <taxon>Pentapetalae</taxon>
        <taxon>rosids</taxon>
        <taxon>fabids</taxon>
        <taxon>Fabales</taxon>
        <taxon>Fabaceae</taxon>
        <taxon>Papilionoideae</taxon>
        <taxon>50 kb inversion clade</taxon>
        <taxon>NPAAA clade</taxon>
        <taxon>indigoferoid/millettioid clade</taxon>
        <taxon>Phaseoleae</taxon>
        <taxon>Mucuna</taxon>
    </lineage>
</organism>